<dbReference type="SUPFAM" id="SSF55604">
    <property type="entry name" value="Glucose permease domain IIB"/>
    <property type="match status" value="1"/>
</dbReference>
<keyword evidence="5" id="KW-0808">Transferase</keyword>
<gene>
    <name evidence="15" type="ORF">JAO74_08740</name>
</gene>
<organism evidence="15 16">
    <name type="scientific">Sphingomonas mollis</name>
    <dbReference type="NCBI Taxonomy" id="2795726"/>
    <lineage>
        <taxon>Bacteria</taxon>
        <taxon>Pseudomonadati</taxon>
        <taxon>Pseudomonadota</taxon>
        <taxon>Alphaproteobacteria</taxon>
        <taxon>Sphingomonadales</taxon>
        <taxon>Sphingomonadaceae</taxon>
        <taxon>Sphingomonas</taxon>
    </lineage>
</organism>
<dbReference type="Pfam" id="PF02378">
    <property type="entry name" value="PTS_EIIC"/>
    <property type="match status" value="1"/>
</dbReference>
<dbReference type="EMBL" id="JAELXS010000004">
    <property type="protein sequence ID" value="MBJ6121876.1"/>
    <property type="molecule type" value="Genomic_DNA"/>
</dbReference>
<feature type="domain" description="PTS EIIC type-1" evidence="14">
    <location>
        <begin position="1"/>
        <end position="385"/>
    </location>
</feature>
<dbReference type="InterPro" id="IPR050429">
    <property type="entry name" value="PTS_Glucose_EIICBA"/>
</dbReference>
<evidence type="ECO:0000256" key="11">
    <source>
        <dbReference type="PROSITE-ProRule" id="PRU00421"/>
    </source>
</evidence>
<evidence type="ECO:0000256" key="9">
    <source>
        <dbReference type="ARBA" id="ARBA00022989"/>
    </source>
</evidence>
<evidence type="ECO:0000313" key="15">
    <source>
        <dbReference type="EMBL" id="MBJ6121876.1"/>
    </source>
</evidence>
<keyword evidence="7 12" id="KW-0812">Transmembrane</keyword>
<dbReference type="CDD" id="cd00212">
    <property type="entry name" value="PTS_IIB_glc"/>
    <property type="match status" value="1"/>
</dbReference>
<evidence type="ECO:0000256" key="12">
    <source>
        <dbReference type="SAM" id="Phobius"/>
    </source>
</evidence>
<dbReference type="PROSITE" id="PS51098">
    <property type="entry name" value="PTS_EIIB_TYPE_1"/>
    <property type="match status" value="1"/>
</dbReference>
<feature type="domain" description="PTS EIIB type-1" evidence="13">
    <location>
        <begin position="398"/>
        <end position="480"/>
    </location>
</feature>
<dbReference type="PROSITE" id="PS51103">
    <property type="entry name" value="PTS_EIIC_TYPE_1"/>
    <property type="match status" value="1"/>
</dbReference>
<dbReference type="NCBIfam" id="TIGR00826">
    <property type="entry name" value="EIIB_glc"/>
    <property type="match status" value="1"/>
</dbReference>
<protein>
    <submittedName>
        <fullName evidence="15">PTS transporter subunit EIIC</fullName>
    </submittedName>
</protein>
<keyword evidence="6" id="KW-0598">Phosphotransferase system</keyword>
<dbReference type="InterPro" id="IPR018113">
    <property type="entry name" value="PTrfase_EIIB_Cys"/>
</dbReference>
<evidence type="ECO:0000259" key="13">
    <source>
        <dbReference type="PROSITE" id="PS51098"/>
    </source>
</evidence>
<dbReference type="Gene3D" id="3.30.1360.60">
    <property type="entry name" value="Glucose permease domain IIB"/>
    <property type="match status" value="1"/>
</dbReference>
<keyword evidence="16" id="KW-1185">Reference proteome</keyword>
<evidence type="ECO:0000256" key="10">
    <source>
        <dbReference type="ARBA" id="ARBA00023136"/>
    </source>
</evidence>
<evidence type="ECO:0000256" key="5">
    <source>
        <dbReference type="ARBA" id="ARBA00022679"/>
    </source>
</evidence>
<keyword evidence="2" id="KW-0813">Transport</keyword>
<dbReference type="InterPro" id="IPR003352">
    <property type="entry name" value="PTS_EIIC"/>
</dbReference>
<evidence type="ECO:0000313" key="16">
    <source>
        <dbReference type="Proteomes" id="UP000640426"/>
    </source>
</evidence>
<accession>A0ABS0XPA6</accession>
<keyword evidence="3" id="KW-1003">Cell membrane</keyword>
<evidence type="ECO:0000256" key="4">
    <source>
        <dbReference type="ARBA" id="ARBA00022597"/>
    </source>
</evidence>
<dbReference type="PROSITE" id="PS01035">
    <property type="entry name" value="PTS_EIIB_TYPE_1_CYS"/>
    <property type="match status" value="1"/>
</dbReference>
<evidence type="ECO:0000256" key="8">
    <source>
        <dbReference type="ARBA" id="ARBA00022777"/>
    </source>
</evidence>
<feature type="transmembrane region" description="Helical" evidence="12">
    <location>
        <begin position="74"/>
        <end position="98"/>
    </location>
</feature>
<feature type="transmembrane region" description="Helical" evidence="12">
    <location>
        <begin position="118"/>
        <end position="134"/>
    </location>
</feature>
<proteinExistence type="predicted"/>
<comment type="caution">
    <text evidence="15">The sequence shown here is derived from an EMBL/GenBank/DDBJ whole genome shotgun (WGS) entry which is preliminary data.</text>
</comment>
<feature type="transmembrane region" description="Helical" evidence="12">
    <location>
        <begin position="243"/>
        <end position="264"/>
    </location>
</feature>
<dbReference type="InterPro" id="IPR013013">
    <property type="entry name" value="PTS_EIIC_1"/>
</dbReference>
<sequence length="556" mass="57288">MVFLQPLGRALMLPLAVLPIAGLLLRLGQPDLLDIAFLSAAGEAIFSNLGLLFAVGVATGFARDGNGAAAMAGIVCYLVSINGAQVLMTVPAKVLAGVPETLLATVGSAWKATAIDKLEVPIGIASGLVGGLFYNRFSTFKLPEYLAFFGGRRFVPIIAGVAGLAIGLVMGFSYGAISSGMDTLSTAVVAAGGFGLFVFGLLNRLLLVTGLHHILNNVAYFVVGDYHGKSGDLTRFFAGDPTAGGFMTGFFPVMMFGLPAACLAMYHTALPDRRKAVGGLLLSLALTSFLTGVTEPIEFSFMFLAPVLYAIHAVLTGASEALMNALGVKMGYGFSAGLFDYVLNYGKATKPLMLLPVGAAYALIYYTLFRYAIVRLNLPTPGREPADAVPDAAPVAASDRAAAYVAALGGAVNLRGIDACATRLRLSVVDSTAIDEPRLRQLGARGVLRPSATSVQVIVGGIADGLAMEMRTAADAAPVPAAPVAAPAAAAAPVALPAALEAALGGRGNVGEVTRHAGRYRVVVADRAQVDEPALAGADIRTAAWVLADTVHLLIP</sequence>
<dbReference type="Proteomes" id="UP000640426">
    <property type="component" value="Unassembled WGS sequence"/>
</dbReference>
<feature type="transmembrane region" description="Helical" evidence="12">
    <location>
        <begin position="154"/>
        <end position="177"/>
    </location>
</feature>
<feature type="transmembrane region" description="Helical" evidence="12">
    <location>
        <begin position="276"/>
        <end position="293"/>
    </location>
</feature>
<dbReference type="Pfam" id="PF00367">
    <property type="entry name" value="PTS_EIIB"/>
    <property type="match status" value="1"/>
</dbReference>
<feature type="transmembrane region" description="Helical" evidence="12">
    <location>
        <begin position="183"/>
        <end position="200"/>
    </location>
</feature>
<evidence type="ECO:0000256" key="1">
    <source>
        <dbReference type="ARBA" id="ARBA00004651"/>
    </source>
</evidence>
<evidence type="ECO:0000256" key="7">
    <source>
        <dbReference type="ARBA" id="ARBA00022692"/>
    </source>
</evidence>
<keyword evidence="8" id="KW-0418">Kinase</keyword>
<dbReference type="PANTHER" id="PTHR30009:SF4">
    <property type="entry name" value="PTS SYSTEM N-ACETYLGLUCOSAMINE-SPECIFIC EIICBA COMPONENT"/>
    <property type="match status" value="1"/>
</dbReference>
<dbReference type="PANTHER" id="PTHR30009">
    <property type="entry name" value="CYTOCHROME C-TYPE SYNTHESIS PROTEIN AND PTS TRANSMEMBRANE COMPONENT"/>
    <property type="match status" value="1"/>
</dbReference>
<dbReference type="InterPro" id="IPR001996">
    <property type="entry name" value="PTS_IIB_1"/>
</dbReference>
<reference evidence="16" key="1">
    <citation type="submission" date="2020-12" db="EMBL/GenBank/DDBJ databases">
        <title>Hymenobacter sp.</title>
        <authorList>
            <person name="Kim M.K."/>
        </authorList>
    </citation>
    <scope>NUCLEOTIDE SEQUENCE [LARGE SCALE GENOMIC DNA]</scope>
    <source>
        <strain evidence="16">BT553</strain>
    </source>
</reference>
<feature type="transmembrane region" description="Helical" evidence="12">
    <location>
        <begin position="299"/>
        <end position="318"/>
    </location>
</feature>
<keyword evidence="10 12" id="KW-0472">Membrane</keyword>
<evidence type="ECO:0000256" key="3">
    <source>
        <dbReference type="ARBA" id="ARBA00022475"/>
    </source>
</evidence>
<evidence type="ECO:0000259" key="14">
    <source>
        <dbReference type="PROSITE" id="PS51103"/>
    </source>
</evidence>
<keyword evidence="9 12" id="KW-1133">Transmembrane helix</keyword>
<dbReference type="InterPro" id="IPR010974">
    <property type="entry name" value="PTS_IIBC_nag"/>
</dbReference>
<dbReference type="NCBIfam" id="TIGR01998">
    <property type="entry name" value="PTS-II-BC-nag"/>
    <property type="match status" value="1"/>
</dbReference>
<evidence type="ECO:0000256" key="6">
    <source>
        <dbReference type="ARBA" id="ARBA00022683"/>
    </source>
</evidence>
<dbReference type="InterPro" id="IPR036878">
    <property type="entry name" value="Glu_permease_IIB"/>
</dbReference>
<evidence type="ECO:0000256" key="2">
    <source>
        <dbReference type="ARBA" id="ARBA00022448"/>
    </source>
</evidence>
<comment type="subcellular location">
    <subcellularLocation>
        <location evidence="1">Cell membrane</location>
        <topology evidence="1">Multi-pass membrane protein</topology>
    </subcellularLocation>
</comment>
<keyword evidence="4" id="KW-0762">Sugar transport</keyword>
<feature type="active site" description="Phosphocysteine intermediate; for EIIB activity" evidence="11">
    <location>
        <position position="420"/>
    </location>
</feature>
<name>A0ABS0XPA6_9SPHN</name>
<feature type="transmembrane region" description="Helical" evidence="12">
    <location>
        <begin position="44"/>
        <end position="62"/>
    </location>
</feature>
<feature type="transmembrane region" description="Helical" evidence="12">
    <location>
        <begin position="352"/>
        <end position="373"/>
    </location>
</feature>